<dbReference type="Pfam" id="PF12078">
    <property type="entry name" value="DUF3557"/>
    <property type="match status" value="1"/>
</dbReference>
<dbReference type="InterPro" id="IPR021942">
    <property type="entry name" value="DUF3557"/>
</dbReference>
<proteinExistence type="predicted"/>
<gene>
    <name evidence="2" type="primary">Cnig_chr_II.g8002</name>
    <name evidence="2" type="ORF">B9Z55_008002</name>
</gene>
<protein>
    <submittedName>
        <fullName evidence="2">Uncharacterized protein</fullName>
    </submittedName>
</protein>
<evidence type="ECO:0000313" key="2">
    <source>
        <dbReference type="EMBL" id="PIC49371.1"/>
    </source>
</evidence>
<dbReference type="EMBL" id="PDUG01000002">
    <property type="protein sequence ID" value="PIC49371.1"/>
    <property type="molecule type" value="Genomic_DNA"/>
</dbReference>
<name>A0A2G5VCG4_9PELO</name>
<sequence length="433" mass="50813">MAIFSRKPPKVRKMLTQLSSICVLEYSSFEKRLYIVSQIPGLRKVEKSLPLRLDHLNIANDRLRIDEYEYYLTDREDLKRNYPIELRKSRIQNPSIEDTVSRLKFPPYKNTHAVFENLVFHIFGNRPTIYTKKLEVWDFGICRLTGNLKIRAETIETDRFYFEHTDLDGISKILEPNPLGEFSARLWDLRPLTHPIIQSSQKLVLWRGSVRFDHRAVHHRNIHLKDYDRQTFIDHMNAWIANGPEVGMEFAGDIQVFKNSTLEEILIKEMMYLKKCERDGRRVKRDERFPNTIYSISLPRTNDPDTEIQMSLLKNASNPELPFQIHVKIQSAGTAIPERFDSMYLESKLWGTRKRIERLYRNSSNRLPNLPNLPNLPPSVRNFLTNQYFHLKGVTWAMTSKIILVALVSGILGYFLISWILAVFCGQKCVPFL</sequence>
<dbReference type="Proteomes" id="UP000230233">
    <property type="component" value="Chromosome II"/>
</dbReference>
<dbReference type="PANTHER" id="PTHR31379:SF1">
    <property type="entry name" value="F-BOX C PROTEIN-RELATED"/>
    <property type="match status" value="1"/>
</dbReference>
<organism evidence="2 3">
    <name type="scientific">Caenorhabditis nigoni</name>
    <dbReference type="NCBI Taxonomy" id="1611254"/>
    <lineage>
        <taxon>Eukaryota</taxon>
        <taxon>Metazoa</taxon>
        <taxon>Ecdysozoa</taxon>
        <taxon>Nematoda</taxon>
        <taxon>Chromadorea</taxon>
        <taxon>Rhabditida</taxon>
        <taxon>Rhabditina</taxon>
        <taxon>Rhabditomorpha</taxon>
        <taxon>Rhabditoidea</taxon>
        <taxon>Rhabditidae</taxon>
        <taxon>Peloderinae</taxon>
        <taxon>Caenorhabditis</taxon>
    </lineage>
</organism>
<dbReference type="OrthoDB" id="5889481at2759"/>
<feature type="transmembrane region" description="Helical" evidence="1">
    <location>
        <begin position="402"/>
        <end position="424"/>
    </location>
</feature>
<dbReference type="PANTHER" id="PTHR31379">
    <property type="entry name" value="F-BOX C PROTEIN-RELATED-RELATED"/>
    <property type="match status" value="1"/>
</dbReference>
<evidence type="ECO:0000313" key="3">
    <source>
        <dbReference type="Proteomes" id="UP000230233"/>
    </source>
</evidence>
<keyword evidence="1" id="KW-0812">Transmembrane</keyword>
<comment type="caution">
    <text evidence="2">The sequence shown here is derived from an EMBL/GenBank/DDBJ whole genome shotgun (WGS) entry which is preliminary data.</text>
</comment>
<dbReference type="AlphaFoldDB" id="A0A2G5VCG4"/>
<keyword evidence="1" id="KW-1133">Transmembrane helix</keyword>
<accession>A0A2G5VCG4</accession>
<evidence type="ECO:0000256" key="1">
    <source>
        <dbReference type="SAM" id="Phobius"/>
    </source>
</evidence>
<reference evidence="3" key="1">
    <citation type="submission" date="2017-10" db="EMBL/GenBank/DDBJ databases">
        <title>Rapid genome shrinkage in a self-fertile nematode reveals novel sperm competition proteins.</title>
        <authorList>
            <person name="Yin D."/>
            <person name="Schwarz E.M."/>
            <person name="Thomas C.G."/>
            <person name="Felde R.L."/>
            <person name="Korf I.F."/>
            <person name="Cutter A.D."/>
            <person name="Schartner C.M."/>
            <person name="Ralston E.J."/>
            <person name="Meyer B.J."/>
            <person name="Haag E.S."/>
        </authorList>
    </citation>
    <scope>NUCLEOTIDE SEQUENCE [LARGE SCALE GENOMIC DNA]</scope>
    <source>
        <strain evidence="3">JU1422</strain>
    </source>
</reference>
<keyword evidence="1" id="KW-0472">Membrane</keyword>
<keyword evidence="3" id="KW-1185">Reference proteome</keyword>